<proteinExistence type="inferred from homology"/>
<feature type="transmembrane region" description="Helical" evidence="7">
    <location>
        <begin position="131"/>
        <end position="158"/>
    </location>
</feature>
<keyword evidence="6 7" id="KW-0472">Membrane</keyword>
<dbReference type="InterPro" id="IPR025966">
    <property type="entry name" value="OppC_N"/>
</dbReference>
<evidence type="ECO:0000256" key="3">
    <source>
        <dbReference type="ARBA" id="ARBA00022475"/>
    </source>
</evidence>
<sequence>MRATMTETTGQIRRRVPRSDAFFWISLGFVFVLAVVAVLAPVISPYGPGTADFANTQGPPSAQHLLGTDQMGRDILSRLMYGAQASLLGPLVILLTASVIGVPLGIVMAWRGRWFDAVASRATDMFYAFPGLFFALLVIAVFGRGMTAVTIALGLAFFPTITKFTRSLAIAEIGKPYIDAYRVQGVSGFAICFLRLLPNIAPAVLGYIVVLFGDALMSLAGLSFLGFGAQPPSSEWGLMVSEGQIALLQGAWLPTIVPGIAIVLTVVAVNLVGVRIADKIGKGE</sequence>
<dbReference type="SUPFAM" id="SSF161098">
    <property type="entry name" value="MetI-like"/>
    <property type="match status" value="1"/>
</dbReference>
<keyword evidence="3" id="KW-1003">Cell membrane</keyword>
<keyword evidence="5 7" id="KW-1133">Transmembrane helix</keyword>
<comment type="similarity">
    <text evidence="7">Belongs to the binding-protein-dependent transport system permease family.</text>
</comment>
<evidence type="ECO:0000256" key="4">
    <source>
        <dbReference type="ARBA" id="ARBA00022692"/>
    </source>
</evidence>
<dbReference type="Proteomes" id="UP000633205">
    <property type="component" value="Unassembled WGS sequence"/>
</dbReference>
<dbReference type="GO" id="GO:0005886">
    <property type="term" value="C:plasma membrane"/>
    <property type="evidence" value="ECO:0007669"/>
    <property type="project" value="UniProtKB-SubCell"/>
</dbReference>
<reference evidence="9" key="1">
    <citation type="journal article" date="2014" name="Int. J. Syst. Evol. Microbiol.">
        <title>Complete genome sequence of Corynebacterium casei LMG S-19264T (=DSM 44701T), isolated from a smear-ripened cheese.</title>
        <authorList>
            <consortium name="US DOE Joint Genome Institute (JGI-PGF)"/>
            <person name="Walter F."/>
            <person name="Albersmeier A."/>
            <person name="Kalinowski J."/>
            <person name="Ruckert C."/>
        </authorList>
    </citation>
    <scope>NUCLEOTIDE SEQUENCE</scope>
    <source>
        <strain evidence="9">CGMCC 1.15152</strain>
    </source>
</reference>
<organism evidence="9 10">
    <name type="scientific">Microbacterium faecale</name>
    <dbReference type="NCBI Taxonomy" id="1804630"/>
    <lineage>
        <taxon>Bacteria</taxon>
        <taxon>Bacillati</taxon>
        <taxon>Actinomycetota</taxon>
        <taxon>Actinomycetes</taxon>
        <taxon>Micrococcales</taxon>
        <taxon>Microbacteriaceae</taxon>
        <taxon>Microbacterium</taxon>
    </lineage>
</organism>
<feature type="transmembrane region" description="Helical" evidence="7">
    <location>
        <begin position="21"/>
        <end position="43"/>
    </location>
</feature>
<evidence type="ECO:0000256" key="5">
    <source>
        <dbReference type="ARBA" id="ARBA00022989"/>
    </source>
</evidence>
<keyword evidence="2 7" id="KW-0813">Transport</keyword>
<evidence type="ECO:0000313" key="10">
    <source>
        <dbReference type="Proteomes" id="UP000633205"/>
    </source>
</evidence>
<keyword evidence="4 7" id="KW-0812">Transmembrane</keyword>
<feature type="domain" description="ABC transmembrane type-1" evidence="8">
    <location>
        <begin position="83"/>
        <end position="273"/>
    </location>
</feature>
<dbReference type="Pfam" id="PF12911">
    <property type="entry name" value="OppC_N"/>
    <property type="match status" value="1"/>
</dbReference>
<reference evidence="9" key="2">
    <citation type="submission" date="2020-09" db="EMBL/GenBank/DDBJ databases">
        <authorList>
            <person name="Sun Q."/>
            <person name="Zhou Y."/>
        </authorList>
    </citation>
    <scope>NUCLEOTIDE SEQUENCE</scope>
    <source>
        <strain evidence="9">CGMCC 1.15152</strain>
    </source>
</reference>
<dbReference type="InterPro" id="IPR050366">
    <property type="entry name" value="BP-dependent_transpt_permease"/>
</dbReference>
<dbReference type="AlphaFoldDB" id="A0A917DEC9"/>
<dbReference type="CDD" id="cd06261">
    <property type="entry name" value="TM_PBP2"/>
    <property type="match status" value="1"/>
</dbReference>
<feature type="transmembrane region" description="Helical" evidence="7">
    <location>
        <begin position="247"/>
        <end position="272"/>
    </location>
</feature>
<accession>A0A917DEC9</accession>
<dbReference type="EMBL" id="BMHO01000001">
    <property type="protein sequence ID" value="GGD30457.1"/>
    <property type="molecule type" value="Genomic_DNA"/>
</dbReference>
<dbReference type="InterPro" id="IPR000515">
    <property type="entry name" value="MetI-like"/>
</dbReference>
<evidence type="ECO:0000256" key="1">
    <source>
        <dbReference type="ARBA" id="ARBA00004651"/>
    </source>
</evidence>
<gene>
    <name evidence="9" type="ORF">GCM10010915_08420</name>
</gene>
<dbReference type="PANTHER" id="PTHR43386:SF25">
    <property type="entry name" value="PEPTIDE ABC TRANSPORTER PERMEASE PROTEIN"/>
    <property type="match status" value="1"/>
</dbReference>
<dbReference type="GO" id="GO:0055085">
    <property type="term" value="P:transmembrane transport"/>
    <property type="evidence" value="ECO:0007669"/>
    <property type="project" value="InterPro"/>
</dbReference>
<comment type="caution">
    <text evidence="9">The sequence shown here is derived from an EMBL/GenBank/DDBJ whole genome shotgun (WGS) entry which is preliminary data.</text>
</comment>
<evidence type="ECO:0000256" key="7">
    <source>
        <dbReference type="RuleBase" id="RU363032"/>
    </source>
</evidence>
<name>A0A917DEC9_9MICO</name>
<evidence type="ECO:0000259" key="8">
    <source>
        <dbReference type="PROSITE" id="PS50928"/>
    </source>
</evidence>
<protein>
    <submittedName>
        <fullName evidence="9">ABC transporter permease</fullName>
    </submittedName>
</protein>
<dbReference type="PROSITE" id="PS50928">
    <property type="entry name" value="ABC_TM1"/>
    <property type="match status" value="1"/>
</dbReference>
<evidence type="ECO:0000313" key="9">
    <source>
        <dbReference type="EMBL" id="GGD30457.1"/>
    </source>
</evidence>
<dbReference type="Gene3D" id="1.10.3720.10">
    <property type="entry name" value="MetI-like"/>
    <property type="match status" value="1"/>
</dbReference>
<comment type="subcellular location">
    <subcellularLocation>
        <location evidence="1 7">Cell membrane</location>
        <topology evidence="1 7">Multi-pass membrane protein</topology>
    </subcellularLocation>
</comment>
<dbReference type="InterPro" id="IPR035906">
    <property type="entry name" value="MetI-like_sf"/>
</dbReference>
<dbReference type="PANTHER" id="PTHR43386">
    <property type="entry name" value="OLIGOPEPTIDE TRANSPORT SYSTEM PERMEASE PROTEIN APPC"/>
    <property type="match status" value="1"/>
</dbReference>
<dbReference type="Pfam" id="PF00528">
    <property type="entry name" value="BPD_transp_1"/>
    <property type="match status" value="1"/>
</dbReference>
<keyword evidence="10" id="KW-1185">Reference proteome</keyword>
<evidence type="ECO:0000256" key="6">
    <source>
        <dbReference type="ARBA" id="ARBA00023136"/>
    </source>
</evidence>
<feature type="transmembrane region" description="Helical" evidence="7">
    <location>
        <begin position="87"/>
        <end position="110"/>
    </location>
</feature>
<evidence type="ECO:0000256" key="2">
    <source>
        <dbReference type="ARBA" id="ARBA00022448"/>
    </source>
</evidence>